<keyword evidence="9" id="KW-1185">Reference proteome</keyword>
<keyword evidence="8" id="KW-0346">Stress response</keyword>
<feature type="region of interest" description="Disordered" evidence="6">
    <location>
        <begin position="296"/>
        <end position="323"/>
    </location>
</feature>
<dbReference type="SUPFAM" id="SSF46785">
    <property type="entry name" value="Winged helix' DNA-binding domain"/>
    <property type="match status" value="1"/>
</dbReference>
<feature type="region of interest" description="Disordered" evidence="6">
    <location>
        <begin position="198"/>
        <end position="237"/>
    </location>
</feature>
<dbReference type="FunCoup" id="K0KLH7">
    <property type="interactions" value="464"/>
</dbReference>
<feature type="compositionally biased region" description="Polar residues" evidence="6">
    <location>
        <begin position="303"/>
        <end position="322"/>
    </location>
</feature>
<dbReference type="STRING" id="1206466.K0KLH7"/>
<feature type="compositionally biased region" description="Low complexity" evidence="6">
    <location>
        <begin position="622"/>
        <end position="631"/>
    </location>
</feature>
<dbReference type="InterPro" id="IPR036390">
    <property type="entry name" value="WH_DNA-bd_sf"/>
</dbReference>
<comment type="subcellular location">
    <subcellularLocation>
        <location evidence="1">Nucleus</location>
    </subcellularLocation>
</comment>
<feature type="compositionally biased region" description="Low complexity" evidence="6">
    <location>
        <begin position="498"/>
        <end position="508"/>
    </location>
</feature>
<evidence type="ECO:0000259" key="7">
    <source>
        <dbReference type="PROSITE" id="PS00434"/>
    </source>
</evidence>
<dbReference type="PANTHER" id="PTHR10015">
    <property type="entry name" value="HEAT SHOCK TRANSCRIPTION FACTOR"/>
    <property type="match status" value="1"/>
</dbReference>
<dbReference type="InterPro" id="IPR000232">
    <property type="entry name" value="HSF_DNA-bd"/>
</dbReference>
<dbReference type="Proteomes" id="UP000009328">
    <property type="component" value="Unassembled WGS sequence"/>
</dbReference>
<comment type="caution">
    <text evidence="8">The sequence shown here is derived from an EMBL/GenBank/DDBJ whole genome shotgun (WGS) entry which is preliminary data.</text>
</comment>
<dbReference type="SMART" id="SM00415">
    <property type="entry name" value="HSF"/>
    <property type="match status" value="1"/>
</dbReference>
<feature type="compositionally biased region" description="Polar residues" evidence="6">
    <location>
        <begin position="509"/>
        <end position="545"/>
    </location>
</feature>
<feature type="compositionally biased region" description="Basic residues" evidence="6">
    <location>
        <begin position="198"/>
        <end position="207"/>
    </location>
</feature>
<feature type="compositionally biased region" description="Pro residues" evidence="6">
    <location>
        <begin position="393"/>
        <end position="403"/>
    </location>
</feature>
<feature type="compositionally biased region" description="Polar residues" evidence="6">
    <location>
        <begin position="208"/>
        <end position="236"/>
    </location>
</feature>
<proteinExistence type="inferred from homology"/>
<feature type="region of interest" description="Disordered" evidence="6">
    <location>
        <begin position="595"/>
        <end position="706"/>
    </location>
</feature>
<feature type="compositionally biased region" description="Polar residues" evidence="6">
    <location>
        <begin position="8"/>
        <end position="17"/>
    </location>
</feature>
<evidence type="ECO:0000313" key="8">
    <source>
        <dbReference type="EMBL" id="CCH43826.1"/>
    </source>
</evidence>
<gene>
    <name evidence="8" type="primary">HSF8</name>
    <name evidence="8" type="ORF">BN7_3380</name>
</gene>
<feature type="compositionally biased region" description="Polar residues" evidence="6">
    <location>
        <begin position="63"/>
        <end position="75"/>
    </location>
</feature>
<dbReference type="EMBL" id="CAIF01000090">
    <property type="protein sequence ID" value="CCH43826.1"/>
    <property type="molecule type" value="Genomic_DNA"/>
</dbReference>
<feature type="compositionally biased region" description="Low complexity" evidence="6">
    <location>
        <begin position="438"/>
        <end position="455"/>
    </location>
</feature>
<dbReference type="PANTHER" id="PTHR10015:SF396">
    <property type="entry name" value="FLOCCULATION SUPPRESSION PROTEIN"/>
    <property type="match status" value="1"/>
</dbReference>
<evidence type="ECO:0000256" key="1">
    <source>
        <dbReference type="ARBA" id="ARBA00004123"/>
    </source>
</evidence>
<dbReference type="GO" id="GO:0043565">
    <property type="term" value="F:sequence-specific DNA binding"/>
    <property type="evidence" value="ECO:0007669"/>
    <property type="project" value="InterPro"/>
</dbReference>
<feature type="compositionally biased region" description="Low complexity" evidence="6">
    <location>
        <begin position="418"/>
        <end position="428"/>
    </location>
</feature>
<dbReference type="GO" id="GO:0003700">
    <property type="term" value="F:DNA-binding transcription factor activity"/>
    <property type="evidence" value="ECO:0007669"/>
    <property type="project" value="InterPro"/>
</dbReference>
<dbReference type="Gene3D" id="1.10.10.10">
    <property type="entry name" value="Winged helix-like DNA-binding domain superfamily/Winged helix DNA-binding domain"/>
    <property type="match status" value="1"/>
</dbReference>
<keyword evidence="2" id="KW-0238">DNA-binding</keyword>
<dbReference type="FunFam" id="1.10.10.10:FF:000229">
    <property type="entry name" value="HSF-type DNA-binding domain protein"/>
    <property type="match status" value="1"/>
</dbReference>
<dbReference type="InParanoid" id="K0KLH7"/>
<evidence type="ECO:0000313" key="9">
    <source>
        <dbReference type="Proteomes" id="UP000009328"/>
    </source>
</evidence>
<feature type="compositionally biased region" description="Basic and acidic residues" evidence="6">
    <location>
        <begin position="608"/>
        <end position="621"/>
    </location>
</feature>
<feature type="coiled-coil region" evidence="5">
    <location>
        <begin position="247"/>
        <end position="274"/>
    </location>
</feature>
<sequence length="706" mass="78715">MSLGQPHSVVNPQNGELQSKIIEGSQVKDDSIESSQKEHQPVSNDQMDVDNKPELQSEKPKITPTSSSESTQTLDFKNKNARDVKKDVTILPTNTKGLHTVFIHKLYNMLEDDDLKHLIWWSSTNESFVIAPGEEFSKALAQYFKHTNVASFVRQLNMYGFHKVSDGSTSDTNDVTLWEFRHSSGSFRKGDIDSLKSIKRRSSKHTSKSITSNNEYSDNEGIQSERSNSLVDSQGETPVDPVLNVRLAELGHNLAALRHEHARLQLRYDTAIDDLRKTNLDMVYLLDLVQKLVRTSNEENQSKDTQTNSSQSTHNRLSSPVTHQIRKIDEDPLPSPGTAPNDHHSDQVDEIEHDIARFRASIIQRAASRDVDQYSVSFAPSYQLNPRTSQPHVQPPPPPPPRSSTPSGTQETYPYPYPQNQPGAAPQQHPGPPPFHQPPQQHLPPHLQQQNHHQLQVPGPQIVQDPFHADRKASNSSSSKSRNMSILYDPLAPAGPGGAAISPASQGSYNRSSVSGHLSNTDTNITSPTIAQNSYFPDYNTLQRSHSPHQVVRDQRAGSFPGIAPGIQNTMRADGLMRKRHSSNDATEFSRVQEFNFNNPPRSIPISRPEDTIHQNNEPRKSASATSLTSLRTNHSHENLKSLDNSGAPFNPNKPQQQLQQPYYPSPQLHQQQQQQQQQGTSGSGVYALLNPSDQGRPIPKKSRNA</sequence>
<dbReference type="InterPro" id="IPR036388">
    <property type="entry name" value="WH-like_DNA-bd_sf"/>
</dbReference>
<dbReference type="PROSITE" id="PS00434">
    <property type="entry name" value="HSF_DOMAIN"/>
    <property type="match status" value="1"/>
</dbReference>
<feature type="compositionally biased region" description="Low complexity" evidence="6">
    <location>
        <begin position="655"/>
        <end position="679"/>
    </location>
</feature>
<feature type="compositionally biased region" description="Basic and acidic residues" evidence="6">
    <location>
        <begin position="26"/>
        <end position="40"/>
    </location>
</feature>
<evidence type="ECO:0000256" key="6">
    <source>
        <dbReference type="SAM" id="MobiDB-lite"/>
    </source>
</evidence>
<evidence type="ECO:0000256" key="5">
    <source>
        <dbReference type="SAM" id="Coils"/>
    </source>
</evidence>
<feature type="region of interest" description="Disordered" evidence="6">
    <location>
        <begin position="382"/>
        <end position="455"/>
    </location>
</feature>
<protein>
    <submittedName>
        <fullName evidence="8">Heat shock factor protein</fullName>
    </submittedName>
</protein>
<feature type="region of interest" description="Disordered" evidence="6">
    <location>
        <begin position="498"/>
        <end position="568"/>
    </location>
</feature>
<keyword evidence="5" id="KW-0175">Coiled coil</keyword>
<feature type="domain" description="HSF-type DNA-binding" evidence="7">
    <location>
        <begin position="140"/>
        <end position="164"/>
    </location>
</feature>
<feature type="region of interest" description="Disordered" evidence="6">
    <location>
        <begin position="1"/>
        <end position="78"/>
    </location>
</feature>
<feature type="region of interest" description="Disordered" evidence="6">
    <location>
        <begin position="470"/>
        <end position="489"/>
    </location>
</feature>
<name>K0KLH7_WICCF</name>
<accession>K0KLH7</accession>
<reference evidence="8 9" key="1">
    <citation type="journal article" date="2012" name="Eukaryot. Cell">
        <title>Draft genome sequence of Wickerhamomyces ciferrii NRRL Y-1031 F-60-10.</title>
        <authorList>
            <person name="Schneider J."/>
            <person name="Andrea H."/>
            <person name="Blom J."/>
            <person name="Jaenicke S."/>
            <person name="Ruckert C."/>
            <person name="Schorsch C."/>
            <person name="Szczepanowski R."/>
            <person name="Farwick M."/>
            <person name="Goesmann A."/>
            <person name="Puhler A."/>
            <person name="Schaffer S."/>
            <person name="Tauch A."/>
            <person name="Kohler T."/>
            <person name="Brinkrolf K."/>
        </authorList>
    </citation>
    <scope>NUCLEOTIDE SEQUENCE [LARGE SCALE GENOMIC DNA]</scope>
    <source>
        <strain evidence="9">ATCC 14091 / BCRC 22168 / CBS 111 / JCM 3599 / NBRC 0793 / NRRL Y-1031 F-60-10</strain>
    </source>
</reference>
<evidence type="ECO:0000256" key="3">
    <source>
        <dbReference type="ARBA" id="ARBA00023242"/>
    </source>
</evidence>
<dbReference type="GO" id="GO:0005634">
    <property type="term" value="C:nucleus"/>
    <property type="evidence" value="ECO:0007669"/>
    <property type="project" value="UniProtKB-SubCell"/>
</dbReference>
<dbReference type="Pfam" id="PF00447">
    <property type="entry name" value="HSF_DNA-bind"/>
    <property type="match status" value="1"/>
</dbReference>
<dbReference type="AlphaFoldDB" id="K0KLH7"/>
<evidence type="ECO:0000256" key="2">
    <source>
        <dbReference type="ARBA" id="ARBA00023125"/>
    </source>
</evidence>
<evidence type="ECO:0000256" key="4">
    <source>
        <dbReference type="RuleBase" id="RU004020"/>
    </source>
</evidence>
<keyword evidence="3" id="KW-0539">Nucleus</keyword>
<feature type="compositionally biased region" description="Low complexity" evidence="6">
    <location>
        <begin position="474"/>
        <end position="489"/>
    </location>
</feature>
<comment type="similarity">
    <text evidence="4">Belongs to the HSF family.</text>
</comment>
<dbReference type="HOGENOM" id="CLU_390888_0_0_1"/>
<dbReference type="PRINTS" id="PR00056">
    <property type="entry name" value="HSFDOMAIN"/>
</dbReference>
<feature type="compositionally biased region" description="Basic and acidic residues" evidence="6">
    <location>
        <begin position="49"/>
        <end position="61"/>
    </location>
</feature>
<organism evidence="8 9">
    <name type="scientific">Wickerhamomyces ciferrii (strain ATCC 14091 / BCRC 22168 / CBS 111 / JCM 3599 / NBRC 0793 / NRRL Y-1031 F-60-10)</name>
    <name type="common">Yeast</name>
    <name type="synonym">Pichia ciferrii</name>
    <dbReference type="NCBI Taxonomy" id="1206466"/>
    <lineage>
        <taxon>Eukaryota</taxon>
        <taxon>Fungi</taxon>
        <taxon>Dikarya</taxon>
        <taxon>Ascomycota</taxon>
        <taxon>Saccharomycotina</taxon>
        <taxon>Saccharomycetes</taxon>
        <taxon>Phaffomycetales</taxon>
        <taxon>Wickerhamomycetaceae</taxon>
        <taxon>Wickerhamomyces</taxon>
    </lineage>
</organism>
<dbReference type="eggNOG" id="KOG0627">
    <property type="taxonomic scope" value="Eukaryota"/>
</dbReference>